<comment type="caution">
    <text evidence="1">The sequence shown here is derived from an EMBL/GenBank/DDBJ whole genome shotgun (WGS) entry which is preliminary data.</text>
</comment>
<dbReference type="EMBL" id="JAAIIF010000010">
    <property type="protein sequence ID" value="NMM96613.1"/>
    <property type="molecule type" value="Genomic_DNA"/>
</dbReference>
<organism evidence="1 2">
    <name type="scientific">Bifidobacterium erythrocebi</name>
    <dbReference type="NCBI Taxonomy" id="2675325"/>
    <lineage>
        <taxon>Bacteria</taxon>
        <taxon>Bacillati</taxon>
        <taxon>Actinomycetota</taxon>
        <taxon>Actinomycetes</taxon>
        <taxon>Bifidobacteriales</taxon>
        <taxon>Bifidobacteriaceae</taxon>
        <taxon>Bifidobacterium</taxon>
    </lineage>
</organism>
<reference evidence="1 2" key="1">
    <citation type="submission" date="2020-02" db="EMBL/GenBank/DDBJ databases">
        <title>Characterization of phylogenetic diversity of novel bifidobacterial species isolated in Czech ZOOs.</title>
        <authorList>
            <person name="Lugli G.A."/>
            <person name="Vera N.B."/>
            <person name="Ventura M."/>
        </authorList>
    </citation>
    <scope>NUCLEOTIDE SEQUENCE [LARGE SCALE GENOMIC DNA]</scope>
    <source>
        <strain evidence="1 2">DSM 109960</strain>
    </source>
</reference>
<proteinExistence type="predicted"/>
<dbReference type="AlphaFoldDB" id="A0A7Y0EV85"/>
<sequence>MRTQHYRRIVNVSPITAKHSGGQPYVIARAIAFLADPEFGFHQR</sequence>
<dbReference type="Proteomes" id="UP000529710">
    <property type="component" value="Unassembled WGS sequence"/>
</dbReference>
<protein>
    <submittedName>
        <fullName evidence="1">SDR family oxidoreductase</fullName>
    </submittedName>
</protein>
<evidence type="ECO:0000313" key="2">
    <source>
        <dbReference type="Proteomes" id="UP000529710"/>
    </source>
</evidence>
<accession>A0A7Y0EV85</accession>
<evidence type="ECO:0000313" key="1">
    <source>
        <dbReference type="EMBL" id="NMM96613.1"/>
    </source>
</evidence>
<gene>
    <name evidence="1" type="ORF">G1C98_1349</name>
</gene>
<keyword evidence="2" id="KW-1185">Reference proteome</keyword>
<name>A0A7Y0EV85_9BIFI</name>